<feature type="transmembrane region" description="Helical" evidence="6">
    <location>
        <begin position="423"/>
        <end position="441"/>
    </location>
</feature>
<feature type="region of interest" description="Disordered" evidence="5">
    <location>
        <begin position="1"/>
        <end position="23"/>
    </location>
</feature>
<feature type="transmembrane region" description="Helical" evidence="6">
    <location>
        <begin position="69"/>
        <end position="90"/>
    </location>
</feature>
<feature type="transmembrane region" description="Helical" evidence="6">
    <location>
        <begin position="388"/>
        <end position="411"/>
    </location>
</feature>
<evidence type="ECO:0000256" key="3">
    <source>
        <dbReference type="ARBA" id="ARBA00022989"/>
    </source>
</evidence>
<feature type="transmembrane region" description="Helical" evidence="6">
    <location>
        <begin position="222"/>
        <end position="242"/>
    </location>
</feature>
<feature type="transmembrane region" description="Helical" evidence="6">
    <location>
        <begin position="508"/>
        <end position="526"/>
    </location>
</feature>
<dbReference type="InParanoid" id="A0A078A5I5"/>
<feature type="transmembrane region" description="Helical" evidence="6">
    <location>
        <begin position="198"/>
        <end position="216"/>
    </location>
</feature>
<evidence type="ECO:0000256" key="2">
    <source>
        <dbReference type="ARBA" id="ARBA00022692"/>
    </source>
</evidence>
<feature type="transmembrane region" description="Helical" evidence="6">
    <location>
        <begin position="169"/>
        <end position="191"/>
    </location>
</feature>
<feature type="transmembrane region" description="Helical" evidence="6">
    <location>
        <begin position="254"/>
        <end position="279"/>
    </location>
</feature>
<evidence type="ECO:0000256" key="1">
    <source>
        <dbReference type="ARBA" id="ARBA00004141"/>
    </source>
</evidence>
<evidence type="ECO:0000256" key="6">
    <source>
        <dbReference type="SAM" id="Phobius"/>
    </source>
</evidence>
<evidence type="ECO:0000313" key="8">
    <source>
        <dbReference type="Proteomes" id="UP000039865"/>
    </source>
</evidence>
<feature type="transmembrane region" description="Helical" evidence="6">
    <location>
        <begin position="453"/>
        <end position="471"/>
    </location>
</feature>
<feature type="compositionally biased region" description="Polar residues" evidence="5">
    <location>
        <begin position="11"/>
        <end position="23"/>
    </location>
</feature>
<evidence type="ECO:0000256" key="5">
    <source>
        <dbReference type="SAM" id="MobiDB-lite"/>
    </source>
</evidence>
<dbReference type="Pfam" id="PF07690">
    <property type="entry name" value="MFS_1"/>
    <property type="match status" value="1"/>
</dbReference>
<dbReference type="EMBL" id="CCKQ01005880">
    <property type="protein sequence ID" value="CDW77154.1"/>
    <property type="molecule type" value="Genomic_DNA"/>
</dbReference>
<sequence length="562" mass="64899">MNQSKDLENKTPPTSARNTGGKKSQFMLNENDLQLMDLTGVATKEQRLRRQKSGLSRKEFLYAVNQDDIIFAIPFGVFQIKIAFTMFLYYTSSSFLTYNMAFFLIEPDIYQCVFSVDPYKNTYPCTREYICNNDIRSYIDSWEANENADTRLYNWVDTLDLHCLTNYHIGLFGVALCAGMTLSSLCIPLLVQKYGRKMFTYLGAFLQILCYLVITISTNYHLYPAVLFAFGITIPFKNFITYPHLMEFVPRQQIFVGGLMRCIDGLVFSISPLILHFVTHNTKNLLYIATCLNIISIVALLILYVPESIKFNLSKGKYEEVIRDISFICIQDHVTNSKKEAMLKLIKTYQYQQESRNNYSALHFVFSEDQYFYGDKEKEKQLFNKLNVINLLLMMTCWIATKFTFFTMIFYVKYLPGDLFSNATLGGASAFIFLFQSPILQKLCPKRTQQCSFAFNVLCLISMFLMTHHFVDQHFMVYAVVFMCLRAGMYLSFSTIYTQHQDLFDQDFLGPSFAICTFVSRLFAVSGPMIAEVSDRKVPILLMILLNSIAFICTSLLVVRNK</sequence>
<comment type="subcellular location">
    <subcellularLocation>
        <location evidence="1">Membrane</location>
        <topology evidence="1">Multi-pass membrane protein</topology>
    </subcellularLocation>
</comment>
<dbReference type="SUPFAM" id="SSF103473">
    <property type="entry name" value="MFS general substrate transporter"/>
    <property type="match status" value="1"/>
</dbReference>
<dbReference type="PANTHER" id="PTHR24064">
    <property type="entry name" value="SOLUTE CARRIER FAMILY 22 MEMBER"/>
    <property type="match status" value="1"/>
</dbReference>
<dbReference type="GO" id="GO:0022857">
    <property type="term" value="F:transmembrane transporter activity"/>
    <property type="evidence" value="ECO:0007669"/>
    <property type="project" value="InterPro"/>
</dbReference>
<name>A0A078A5I5_STYLE</name>
<keyword evidence="2 6" id="KW-0812">Transmembrane</keyword>
<accession>A0A078A5I5</accession>
<feature type="transmembrane region" description="Helical" evidence="6">
    <location>
        <begin position="285"/>
        <end position="305"/>
    </location>
</feature>
<protein>
    <submittedName>
        <fullName evidence="7">Solute carrier family 22 member 4</fullName>
    </submittedName>
</protein>
<feature type="transmembrane region" description="Helical" evidence="6">
    <location>
        <begin position="538"/>
        <end position="559"/>
    </location>
</feature>
<keyword evidence="3 6" id="KW-1133">Transmembrane helix</keyword>
<gene>
    <name evidence="7" type="primary">Contig8409.g8966</name>
    <name evidence="7" type="ORF">STYLEM_6124</name>
</gene>
<dbReference type="InterPro" id="IPR011701">
    <property type="entry name" value="MFS"/>
</dbReference>
<dbReference type="Proteomes" id="UP000039865">
    <property type="component" value="Unassembled WGS sequence"/>
</dbReference>
<reference evidence="7 8" key="1">
    <citation type="submission" date="2014-06" db="EMBL/GenBank/DDBJ databases">
        <authorList>
            <person name="Swart Estienne"/>
        </authorList>
    </citation>
    <scope>NUCLEOTIDE SEQUENCE [LARGE SCALE GENOMIC DNA]</scope>
    <source>
        <strain evidence="7 8">130c</strain>
    </source>
</reference>
<dbReference type="GO" id="GO:0016020">
    <property type="term" value="C:membrane"/>
    <property type="evidence" value="ECO:0007669"/>
    <property type="project" value="UniProtKB-SubCell"/>
</dbReference>
<keyword evidence="4 6" id="KW-0472">Membrane</keyword>
<organism evidence="7 8">
    <name type="scientific">Stylonychia lemnae</name>
    <name type="common">Ciliate</name>
    <dbReference type="NCBI Taxonomy" id="5949"/>
    <lineage>
        <taxon>Eukaryota</taxon>
        <taxon>Sar</taxon>
        <taxon>Alveolata</taxon>
        <taxon>Ciliophora</taxon>
        <taxon>Intramacronucleata</taxon>
        <taxon>Spirotrichea</taxon>
        <taxon>Stichotrichia</taxon>
        <taxon>Sporadotrichida</taxon>
        <taxon>Oxytrichidae</taxon>
        <taxon>Stylonychinae</taxon>
        <taxon>Stylonychia</taxon>
    </lineage>
</organism>
<dbReference type="InterPro" id="IPR036259">
    <property type="entry name" value="MFS_trans_sf"/>
</dbReference>
<evidence type="ECO:0000313" key="7">
    <source>
        <dbReference type="EMBL" id="CDW77154.1"/>
    </source>
</evidence>
<dbReference type="Gene3D" id="1.20.1250.20">
    <property type="entry name" value="MFS general substrate transporter like domains"/>
    <property type="match status" value="1"/>
</dbReference>
<evidence type="ECO:0000256" key="4">
    <source>
        <dbReference type="ARBA" id="ARBA00023136"/>
    </source>
</evidence>
<dbReference type="AlphaFoldDB" id="A0A078A5I5"/>
<proteinExistence type="predicted"/>
<feature type="transmembrane region" description="Helical" evidence="6">
    <location>
        <begin position="477"/>
        <end position="496"/>
    </location>
</feature>
<keyword evidence="8" id="KW-1185">Reference proteome</keyword>
<dbReference type="OrthoDB" id="3936150at2759"/>